<evidence type="ECO:0000259" key="1">
    <source>
        <dbReference type="Pfam" id="PF25871"/>
    </source>
</evidence>
<sequence length="54" mass="6649">MEQIYQEFDQYDFEDDINFQSGLPLILQSRSHENKSKEEIDQIIKKAKWFYFSK</sequence>
<dbReference type="AlphaFoldDB" id="A0A9N8WMP1"/>
<organism evidence="2 3">
    <name type="scientific">Diversispora eburnea</name>
    <dbReference type="NCBI Taxonomy" id="1213867"/>
    <lineage>
        <taxon>Eukaryota</taxon>
        <taxon>Fungi</taxon>
        <taxon>Fungi incertae sedis</taxon>
        <taxon>Mucoromycota</taxon>
        <taxon>Glomeromycotina</taxon>
        <taxon>Glomeromycetes</taxon>
        <taxon>Diversisporales</taxon>
        <taxon>Diversisporaceae</taxon>
        <taxon>Diversispora</taxon>
    </lineage>
</organism>
<name>A0A9N8WMP1_9GLOM</name>
<protein>
    <submittedName>
        <fullName evidence="2">9691_t:CDS:1</fullName>
    </submittedName>
</protein>
<dbReference type="Pfam" id="PF25871">
    <property type="entry name" value="HTH_76"/>
    <property type="match status" value="1"/>
</dbReference>
<keyword evidence="3" id="KW-1185">Reference proteome</keyword>
<accession>A0A9N8WMP1</accession>
<dbReference type="OrthoDB" id="9936937at2759"/>
<dbReference type="InterPro" id="IPR058841">
    <property type="entry name" value="HTH_76"/>
</dbReference>
<comment type="caution">
    <text evidence="2">The sequence shown here is derived from an EMBL/GenBank/DDBJ whole genome shotgun (WGS) entry which is preliminary data.</text>
</comment>
<evidence type="ECO:0000313" key="3">
    <source>
        <dbReference type="Proteomes" id="UP000789706"/>
    </source>
</evidence>
<feature type="domain" description="PEX14-like helix-turn-helix" evidence="1">
    <location>
        <begin position="2"/>
        <end position="54"/>
    </location>
</feature>
<reference evidence="2" key="1">
    <citation type="submission" date="2021-06" db="EMBL/GenBank/DDBJ databases">
        <authorList>
            <person name="Kallberg Y."/>
            <person name="Tangrot J."/>
            <person name="Rosling A."/>
        </authorList>
    </citation>
    <scope>NUCLEOTIDE SEQUENCE</scope>
    <source>
        <strain evidence="2">AZ414A</strain>
    </source>
</reference>
<gene>
    <name evidence="2" type="ORF">DEBURN_LOCUS4341</name>
</gene>
<proteinExistence type="predicted"/>
<dbReference type="Proteomes" id="UP000789706">
    <property type="component" value="Unassembled WGS sequence"/>
</dbReference>
<evidence type="ECO:0000313" key="2">
    <source>
        <dbReference type="EMBL" id="CAG8494297.1"/>
    </source>
</evidence>
<dbReference type="EMBL" id="CAJVPK010000324">
    <property type="protein sequence ID" value="CAG8494297.1"/>
    <property type="molecule type" value="Genomic_DNA"/>
</dbReference>